<sequence>MTCEQPNPCPSDCCRSGCLPNDCYLRQPQPRECVPCACPRNPVCACDKQPKIIASLLGYFRIHRKQKDDFQSFQTECNGDLIGNATWGISENNCCCFNQDPYRHWPGRRFFDECKEQRNYTLRFTSNGLCGRGYNNKYNVCSSCRKQVCCGNDCDLYGVSSRILVVVNLSAHTMSCNSSSNETNNKNSKKQFNYAGIYHGFNQDICRAFNGEDPKTDYTFCCKTKKDFDYKCIYHGFNDSVYGHGHR</sequence>
<evidence type="ECO:0000313" key="2">
    <source>
        <dbReference type="Proteomes" id="UP000708208"/>
    </source>
</evidence>
<accession>A0A8J2JK12</accession>
<keyword evidence="2" id="KW-1185">Reference proteome</keyword>
<evidence type="ECO:0000313" key="1">
    <source>
        <dbReference type="EMBL" id="CAG7721361.1"/>
    </source>
</evidence>
<gene>
    <name evidence="1" type="ORF">AFUS01_LOCUS10582</name>
</gene>
<protein>
    <submittedName>
        <fullName evidence="1">Uncharacterized protein</fullName>
    </submittedName>
</protein>
<dbReference type="AlphaFoldDB" id="A0A8J2JK12"/>
<reference evidence="1" key="1">
    <citation type="submission" date="2021-06" db="EMBL/GenBank/DDBJ databases">
        <authorList>
            <person name="Hodson N. C."/>
            <person name="Mongue J. A."/>
            <person name="Jaron S. K."/>
        </authorList>
    </citation>
    <scope>NUCLEOTIDE SEQUENCE</scope>
</reference>
<organism evidence="1 2">
    <name type="scientific">Allacma fusca</name>
    <dbReference type="NCBI Taxonomy" id="39272"/>
    <lineage>
        <taxon>Eukaryota</taxon>
        <taxon>Metazoa</taxon>
        <taxon>Ecdysozoa</taxon>
        <taxon>Arthropoda</taxon>
        <taxon>Hexapoda</taxon>
        <taxon>Collembola</taxon>
        <taxon>Symphypleona</taxon>
        <taxon>Sminthuridae</taxon>
        <taxon>Allacma</taxon>
    </lineage>
</organism>
<proteinExistence type="predicted"/>
<comment type="caution">
    <text evidence="1">The sequence shown here is derived from an EMBL/GenBank/DDBJ whole genome shotgun (WGS) entry which is preliminary data.</text>
</comment>
<name>A0A8J2JK12_9HEXA</name>
<dbReference type="EMBL" id="CAJVCH010078826">
    <property type="protein sequence ID" value="CAG7721361.1"/>
    <property type="molecule type" value="Genomic_DNA"/>
</dbReference>
<dbReference type="Proteomes" id="UP000708208">
    <property type="component" value="Unassembled WGS sequence"/>
</dbReference>